<comment type="caution">
    <text evidence="1">The sequence shown here is derived from an EMBL/GenBank/DDBJ whole genome shotgun (WGS) entry which is preliminary data.</text>
</comment>
<protein>
    <submittedName>
        <fullName evidence="1">Uncharacterized protein</fullName>
    </submittedName>
</protein>
<dbReference type="EMBL" id="MLBF01000077">
    <property type="protein sequence ID" value="OLN26444.1"/>
    <property type="molecule type" value="Genomic_DNA"/>
</dbReference>
<organism evidence="1 3">
    <name type="scientific">Desulfosporosinus metallidurans</name>
    <dbReference type="NCBI Taxonomy" id="1888891"/>
    <lineage>
        <taxon>Bacteria</taxon>
        <taxon>Bacillati</taxon>
        <taxon>Bacillota</taxon>
        <taxon>Clostridia</taxon>
        <taxon>Eubacteriales</taxon>
        <taxon>Desulfitobacteriaceae</taxon>
        <taxon>Desulfosporosinus</taxon>
    </lineage>
</organism>
<accession>A0A1Q8QF35</accession>
<gene>
    <name evidence="2" type="ORF">DSOL_4978</name>
    <name evidence="1" type="ORF">DSOL_5177</name>
</gene>
<dbReference type="AlphaFoldDB" id="A0A1Q8QF35"/>
<sequence>MEIEAILENLISIDPLCAVGVVDLDGGGLPCLSVDAPGGGVFHVVNRN</sequence>
<dbReference type="EMBL" id="MLBF01000093">
    <property type="protein sequence ID" value="OLN25915.1"/>
    <property type="molecule type" value="Genomic_DNA"/>
</dbReference>
<name>A0A1Q8QF35_9FIRM</name>
<reference evidence="1 3" key="1">
    <citation type="submission" date="2016-09" db="EMBL/GenBank/DDBJ databases">
        <title>Complete genome of Desulfosporosinus sp. OL.</title>
        <authorList>
            <person name="Mardanov A."/>
            <person name="Beletsky A."/>
            <person name="Panova A."/>
            <person name="Karnachuk O."/>
            <person name="Ravin N."/>
        </authorList>
    </citation>
    <scope>NUCLEOTIDE SEQUENCE [LARGE SCALE GENOMIC DNA]</scope>
    <source>
        <strain evidence="1 3">OL</strain>
    </source>
</reference>
<dbReference type="Proteomes" id="UP000186102">
    <property type="component" value="Unassembled WGS sequence"/>
</dbReference>
<keyword evidence="3" id="KW-1185">Reference proteome</keyword>
<evidence type="ECO:0000313" key="2">
    <source>
        <dbReference type="EMBL" id="OLN26444.1"/>
    </source>
</evidence>
<evidence type="ECO:0000313" key="3">
    <source>
        <dbReference type="Proteomes" id="UP000186102"/>
    </source>
</evidence>
<proteinExistence type="predicted"/>
<evidence type="ECO:0000313" key="1">
    <source>
        <dbReference type="EMBL" id="OLN25915.1"/>
    </source>
</evidence>